<dbReference type="Proteomes" id="UP000053240">
    <property type="component" value="Unassembled WGS sequence"/>
</dbReference>
<name>A0A0N0PDE3_PAPMA</name>
<proteinExistence type="predicted"/>
<evidence type="ECO:0000313" key="1">
    <source>
        <dbReference type="EMBL" id="KPJ16451.1"/>
    </source>
</evidence>
<evidence type="ECO:0000313" key="2">
    <source>
        <dbReference type="Proteomes" id="UP000053240"/>
    </source>
</evidence>
<dbReference type="STRING" id="76193.A0A0N0PDE3"/>
<gene>
    <name evidence="1" type="ORF">RR48_05530</name>
</gene>
<reference evidence="1 2" key="1">
    <citation type="journal article" date="2015" name="Nat. Commun.">
        <title>Outbred genome sequencing and CRISPR/Cas9 gene editing in butterflies.</title>
        <authorList>
            <person name="Li X."/>
            <person name="Fan D."/>
            <person name="Zhang W."/>
            <person name="Liu G."/>
            <person name="Zhang L."/>
            <person name="Zhao L."/>
            <person name="Fang X."/>
            <person name="Chen L."/>
            <person name="Dong Y."/>
            <person name="Chen Y."/>
            <person name="Ding Y."/>
            <person name="Zhao R."/>
            <person name="Feng M."/>
            <person name="Zhu Y."/>
            <person name="Feng Y."/>
            <person name="Jiang X."/>
            <person name="Zhu D."/>
            <person name="Xiang H."/>
            <person name="Feng X."/>
            <person name="Li S."/>
            <person name="Wang J."/>
            <person name="Zhang G."/>
            <person name="Kronforst M.R."/>
            <person name="Wang W."/>
        </authorList>
    </citation>
    <scope>NUCLEOTIDE SEQUENCE [LARGE SCALE GENOMIC DNA]</scope>
    <source>
        <strain evidence="1">Ya'a_city_454_Pm</strain>
        <tissue evidence="1">Whole body</tissue>
    </source>
</reference>
<protein>
    <submittedName>
        <fullName evidence="1">Uncharacterized protein</fullName>
    </submittedName>
</protein>
<keyword evidence="2" id="KW-1185">Reference proteome</keyword>
<accession>A0A0N0PDE3</accession>
<sequence>MDWNEILSDVEDINDPTIYEKVLIAIDDIYCEDEDFMQLLISKLDNMHVTWEQPWYQTSLCLTRCTVANCEDNEKREKFRTTHFTKKECEQIKENWANFIEEYEVPDMLQSFARWKNRDCKNPSSPHEKVRRFVTAYLAQGLERNMHQVYQYVVKHFGTPVKGNYSDVEKKLFNICFYFNEKHAVKNLSLLLGRDPRGIYKQLHQMNEGKPEKKKLKWTLPLATKFVNLLLKYSNGSLEELKYKRFDKSVWLQLESDMDQQYQYLQKSWYNALHVQIFVKQDVKMNRLRKKIIRILRDSPYEVWRDICWKDLPKHFPDAAYPPSAQAHAVASVSGSRAMAPAAASVVLFRVAVAASRGRLSHHKYANNFFETAEVPAYLDDDRFEEIEFSWIKHKKLLKNEPNPIKEKPTNVEVESKKRVEQNRLCNRHIVKGTLSKCDILCLKSVEKKIPNDILLWFANFLMFKDMQSHFMTPKSCLVSEPVNVKIEKQENNINKPDNISQRGKFTYRVIISKESN</sequence>
<dbReference type="EMBL" id="KQ460226">
    <property type="protein sequence ID" value="KPJ16451.1"/>
    <property type="molecule type" value="Genomic_DNA"/>
</dbReference>
<dbReference type="InParanoid" id="A0A0N0PDE3"/>
<dbReference type="AlphaFoldDB" id="A0A0N0PDE3"/>
<organism evidence="1 2">
    <name type="scientific">Papilio machaon</name>
    <name type="common">Old World swallowtail butterfly</name>
    <dbReference type="NCBI Taxonomy" id="76193"/>
    <lineage>
        <taxon>Eukaryota</taxon>
        <taxon>Metazoa</taxon>
        <taxon>Ecdysozoa</taxon>
        <taxon>Arthropoda</taxon>
        <taxon>Hexapoda</taxon>
        <taxon>Insecta</taxon>
        <taxon>Pterygota</taxon>
        <taxon>Neoptera</taxon>
        <taxon>Endopterygota</taxon>
        <taxon>Lepidoptera</taxon>
        <taxon>Glossata</taxon>
        <taxon>Ditrysia</taxon>
        <taxon>Papilionoidea</taxon>
        <taxon>Papilionidae</taxon>
        <taxon>Papilioninae</taxon>
        <taxon>Papilio</taxon>
    </lineage>
</organism>